<keyword evidence="1" id="KW-1133">Transmembrane helix</keyword>
<feature type="transmembrane region" description="Helical" evidence="1">
    <location>
        <begin position="303"/>
        <end position="322"/>
    </location>
</feature>
<name>A0A9P9YB73_9MUSC</name>
<feature type="transmembrane region" description="Helical" evidence="1">
    <location>
        <begin position="271"/>
        <end position="291"/>
    </location>
</feature>
<feature type="transmembrane region" description="Helical" evidence="1">
    <location>
        <begin position="334"/>
        <end position="356"/>
    </location>
</feature>
<comment type="caution">
    <text evidence="4">The sequence shown here is derived from an EMBL/GenBank/DDBJ whole genome shotgun (WGS) entry which is preliminary data.</text>
</comment>
<keyword evidence="2" id="KW-0732">Signal</keyword>
<keyword evidence="1" id="KW-0812">Transmembrane</keyword>
<dbReference type="AlphaFoldDB" id="A0A9P9YB73"/>
<dbReference type="Proteomes" id="UP001059596">
    <property type="component" value="Unassembled WGS sequence"/>
</dbReference>
<keyword evidence="5" id="KW-1185">Reference proteome</keyword>
<evidence type="ECO:0000313" key="5">
    <source>
        <dbReference type="Proteomes" id="UP001059596"/>
    </source>
</evidence>
<gene>
    <name evidence="4" type="ORF">M5D96_013813</name>
</gene>
<feature type="transmembrane region" description="Helical" evidence="1">
    <location>
        <begin position="388"/>
        <end position="407"/>
    </location>
</feature>
<evidence type="ECO:0000256" key="2">
    <source>
        <dbReference type="SAM" id="SignalP"/>
    </source>
</evidence>
<feature type="chain" id="PRO_5040261181" description="Acyltransferase 3 domain-containing protein" evidence="2">
    <location>
        <begin position="22"/>
        <end position="418"/>
    </location>
</feature>
<accession>A0A9P9YB73</accession>
<proteinExistence type="predicted"/>
<organism evidence="4 5">
    <name type="scientific">Drosophila gunungcola</name>
    <name type="common">fruit fly</name>
    <dbReference type="NCBI Taxonomy" id="103775"/>
    <lineage>
        <taxon>Eukaryota</taxon>
        <taxon>Metazoa</taxon>
        <taxon>Ecdysozoa</taxon>
        <taxon>Arthropoda</taxon>
        <taxon>Hexapoda</taxon>
        <taxon>Insecta</taxon>
        <taxon>Pterygota</taxon>
        <taxon>Neoptera</taxon>
        <taxon>Endopterygota</taxon>
        <taxon>Diptera</taxon>
        <taxon>Brachycera</taxon>
        <taxon>Muscomorpha</taxon>
        <taxon>Ephydroidea</taxon>
        <taxon>Drosophilidae</taxon>
        <taxon>Drosophila</taxon>
        <taxon>Sophophora</taxon>
    </lineage>
</organism>
<feature type="signal peptide" evidence="2">
    <location>
        <begin position="1"/>
        <end position="21"/>
    </location>
</feature>
<dbReference type="Pfam" id="PF01757">
    <property type="entry name" value="Acyl_transf_3"/>
    <property type="match status" value="1"/>
</dbReference>
<protein>
    <recommendedName>
        <fullName evidence="3">Acyltransferase 3 domain-containing protein</fullName>
    </recommendedName>
</protein>
<dbReference type="InterPro" id="IPR052728">
    <property type="entry name" value="O2_lipid_transport_reg"/>
</dbReference>
<evidence type="ECO:0000256" key="1">
    <source>
        <dbReference type="SAM" id="Phobius"/>
    </source>
</evidence>
<dbReference type="InterPro" id="IPR002656">
    <property type="entry name" value="Acyl_transf_3_dom"/>
</dbReference>
<feature type="transmembrane region" description="Helical" evidence="1">
    <location>
        <begin position="95"/>
        <end position="116"/>
    </location>
</feature>
<dbReference type="PANTHER" id="PTHR11161:SF15">
    <property type="entry name" value="GH19286P-RELATED"/>
    <property type="match status" value="1"/>
</dbReference>
<dbReference type="EMBL" id="JAMKOV010000137">
    <property type="protein sequence ID" value="KAI8033450.1"/>
    <property type="molecule type" value="Genomic_DNA"/>
</dbReference>
<reference evidence="4" key="1">
    <citation type="journal article" date="2023" name="Genome Biol. Evol.">
        <title>Long-read-based Genome Assembly of Drosophila gunungcola Reveals Fewer Chemosensory Genes in Flower-breeding Species.</title>
        <authorList>
            <person name="Negi A."/>
            <person name="Liao B.Y."/>
            <person name="Yeh S.D."/>
        </authorList>
    </citation>
    <scope>NUCLEOTIDE SEQUENCE</scope>
    <source>
        <strain evidence="4">Sukarami</strain>
    </source>
</reference>
<dbReference type="GO" id="GO:0016747">
    <property type="term" value="F:acyltransferase activity, transferring groups other than amino-acyl groups"/>
    <property type="evidence" value="ECO:0007669"/>
    <property type="project" value="InterPro"/>
</dbReference>
<dbReference type="PANTHER" id="PTHR11161">
    <property type="entry name" value="O-ACYLTRANSFERASE"/>
    <property type="match status" value="1"/>
</dbReference>
<evidence type="ECO:0000313" key="4">
    <source>
        <dbReference type="EMBL" id="KAI8033450.1"/>
    </source>
</evidence>
<keyword evidence="1" id="KW-0472">Membrane</keyword>
<evidence type="ECO:0000259" key="3">
    <source>
        <dbReference type="Pfam" id="PF01757"/>
    </source>
</evidence>
<feature type="non-terminal residue" evidence="4">
    <location>
        <position position="1"/>
    </location>
</feature>
<sequence>MLFSVVGGTLLLTLVASSGLAQYSRILGCFDLASNWELAWKPVNPCQENKAINGLRVFTAFSLIGVHVVWYKYFTVDSSVEMLDKIVSMTMRHTYWPSMVEIFFVVSGYLTVLNFLKDEQLQQEIAADGFCGNGRRYLGQFIHRYCRLAPLQFVVILAGVVMMEYQRQVSVLHISDPQDELCRRNSMRNFLFIQNLYPIKDMCGSWTWSLGCDMQLHMLAMLLLFGHTKHPKAVRWITQTLMIVSAVESIVKMEVREVGANFEELYHTNEWSYMSPLIRMLAYIVGGWYAYTHVKGVATPFDLLMPNLWVRMVAVGAIGWLAKQVTMDRLPATSVIYTFMVVLRVLVTTLAGHLILCGTKSDSSESYAPTRWLLAILQSEQVQRISRFTYAIYLLNPIVIIYFYHSFSNEVKPDNTMI</sequence>
<feature type="domain" description="Acyltransferase 3" evidence="3">
    <location>
        <begin position="49"/>
        <end position="408"/>
    </location>
</feature>